<evidence type="ECO:0000313" key="3">
    <source>
        <dbReference type="EMBL" id="SEF96786.1"/>
    </source>
</evidence>
<keyword evidence="1" id="KW-0472">Membrane</keyword>
<keyword evidence="4" id="KW-1185">Reference proteome</keyword>
<keyword evidence="1" id="KW-0812">Transmembrane</keyword>
<protein>
    <submittedName>
        <fullName evidence="3">Uncharacterized protein</fullName>
    </submittedName>
</protein>
<dbReference type="EMBL" id="FNUS01000002">
    <property type="protein sequence ID" value="SEF96786.1"/>
    <property type="molecule type" value="Genomic_DNA"/>
</dbReference>
<dbReference type="RefSeq" id="WP_103913155.1">
    <property type="nucleotide sequence ID" value="NZ_FNUS01000002.1"/>
</dbReference>
<sequence>MKKLFPLFALVLMLFLTSCQTLVVSQQKPLKDNSFDLYQKYTIQTQDAKIVSMKVLKIDDTKIYGKTRKGESVEIEKSNIRQVKKLDILASVGIAVAAIAAVIFVPI</sequence>
<dbReference type="PROSITE" id="PS51257">
    <property type="entry name" value="PROKAR_LIPOPROTEIN"/>
    <property type="match status" value="1"/>
</dbReference>
<evidence type="ECO:0000256" key="1">
    <source>
        <dbReference type="SAM" id="Phobius"/>
    </source>
</evidence>
<dbReference type="Proteomes" id="UP000236738">
    <property type="component" value="Unassembled WGS sequence"/>
</dbReference>
<feature type="transmembrane region" description="Helical" evidence="1">
    <location>
        <begin position="88"/>
        <end position="105"/>
    </location>
</feature>
<evidence type="ECO:0000313" key="4">
    <source>
        <dbReference type="Proteomes" id="UP000236738"/>
    </source>
</evidence>
<dbReference type="NCBIfam" id="NF037951">
    <property type="entry name" value="spanin2_2"/>
    <property type="match status" value="1"/>
</dbReference>
<accession>A0A1H5WC01</accession>
<dbReference type="OrthoDB" id="1262958at2"/>
<evidence type="ECO:0000256" key="2">
    <source>
        <dbReference type="SAM" id="SignalP"/>
    </source>
</evidence>
<gene>
    <name evidence="3" type="ORF">SAMN05421847_1153</name>
</gene>
<organism evidence="3 4">
    <name type="scientific">Halpernia humi</name>
    <dbReference type="NCBI Taxonomy" id="493375"/>
    <lineage>
        <taxon>Bacteria</taxon>
        <taxon>Pseudomonadati</taxon>
        <taxon>Bacteroidota</taxon>
        <taxon>Flavobacteriia</taxon>
        <taxon>Flavobacteriales</taxon>
        <taxon>Weeksellaceae</taxon>
        <taxon>Chryseobacterium group</taxon>
        <taxon>Halpernia</taxon>
    </lineage>
</organism>
<name>A0A1H5WC01_9FLAO</name>
<feature type="chain" id="PRO_5009288107" evidence="2">
    <location>
        <begin position="22"/>
        <end position="107"/>
    </location>
</feature>
<feature type="signal peptide" evidence="2">
    <location>
        <begin position="1"/>
        <end position="21"/>
    </location>
</feature>
<dbReference type="AlphaFoldDB" id="A0A1H5WC01"/>
<reference evidence="4" key="1">
    <citation type="submission" date="2016-10" db="EMBL/GenBank/DDBJ databases">
        <authorList>
            <person name="Varghese N."/>
            <person name="Submissions S."/>
        </authorList>
    </citation>
    <scope>NUCLEOTIDE SEQUENCE [LARGE SCALE GENOMIC DNA]</scope>
    <source>
        <strain evidence="4">DSM 21580</strain>
    </source>
</reference>
<keyword evidence="2" id="KW-0732">Signal</keyword>
<proteinExistence type="predicted"/>
<keyword evidence="1" id="KW-1133">Transmembrane helix</keyword>